<protein>
    <recommendedName>
        <fullName evidence="4">DUF4283 domain-containing protein</fullName>
    </recommendedName>
</protein>
<evidence type="ECO:0000256" key="1">
    <source>
        <dbReference type="SAM" id="MobiDB-lite"/>
    </source>
</evidence>
<comment type="caution">
    <text evidence="2">The sequence shown here is derived from an EMBL/GenBank/DDBJ whole genome shotgun (WGS) entry which is preliminary data.</text>
</comment>
<proteinExistence type="predicted"/>
<dbReference type="EMBL" id="JAUUTY010000007">
    <property type="protein sequence ID" value="KAK1605858.1"/>
    <property type="molecule type" value="Genomic_DNA"/>
</dbReference>
<keyword evidence="3" id="KW-1185">Reference proteome</keyword>
<evidence type="ECO:0000313" key="2">
    <source>
        <dbReference type="EMBL" id="KAK1605858.1"/>
    </source>
</evidence>
<name>A0AAD8QN15_LOLMU</name>
<dbReference type="AlphaFoldDB" id="A0AAD8QN15"/>
<evidence type="ECO:0008006" key="4">
    <source>
        <dbReference type="Google" id="ProtNLM"/>
    </source>
</evidence>
<organism evidence="2 3">
    <name type="scientific">Lolium multiflorum</name>
    <name type="common">Italian ryegrass</name>
    <name type="synonym">Lolium perenne subsp. multiflorum</name>
    <dbReference type="NCBI Taxonomy" id="4521"/>
    <lineage>
        <taxon>Eukaryota</taxon>
        <taxon>Viridiplantae</taxon>
        <taxon>Streptophyta</taxon>
        <taxon>Embryophyta</taxon>
        <taxon>Tracheophyta</taxon>
        <taxon>Spermatophyta</taxon>
        <taxon>Magnoliopsida</taxon>
        <taxon>Liliopsida</taxon>
        <taxon>Poales</taxon>
        <taxon>Poaceae</taxon>
        <taxon>BOP clade</taxon>
        <taxon>Pooideae</taxon>
        <taxon>Poodae</taxon>
        <taxon>Poeae</taxon>
        <taxon>Poeae Chloroplast Group 2 (Poeae type)</taxon>
        <taxon>Loliodinae</taxon>
        <taxon>Loliinae</taxon>
        <taxon>Lolium</taxon>
    </lineage>
</organism>
<dbReference type="Proteomes" id="UP001231189">
    <property type="component" value="Unassembled WGS sequence"/>
</dbReference>
<gene>
    <name evidence="2" type="ORF">QYE76_029531</name>
</gene>
<evidence type="ECO:0000313" key="3">
    <source>
        <dbReference type="Proteomes" id="UP001231189"/>
    </source>
</evidence>
<sequence>MVARYYSLKAVNYTEIHKHFMRVWGIRGTMTFKPLKDNFFSISFTSEGDYNFVDGGGPWIHLGVACLLAPLDERARPSDTLGKVKDVDLNKEEFSDYLRVRIALPLNRRLQARLKTTIKGQPDAMFYPLRTISQQKKPTTGGIPTVMGSNDMIPAIRDLSNSTVSLSSTDTPMTAADSVLGKRGPKEEVQGKQLDLTLALNVEVPTGCKQKKGKKTGAQQEREDDIDM</sequence>
<feature type="region of interest" description="Disordered" evidence="1">
    <location>
        <begin position="206"/>
        <end position="228"/>
    </location>
</feature>
<accession>A0AAD8QN15</accession>
<reference evidence="2" key="1">
    <citation type="submission" date="2023-07" db="EMBL/GenBank/DDBJ databases">
        <title>A chromosome-level genome assembly of Lolium multiflorum.</title>
        <authorList>
            <person name="Chen Y."/>
            <person name="Copetti D."/>
            <person name="Kolliker R."/>
            <person name="Studer B."/>
        </authorList>
    </citation>
    <scope>NUCLEOTIDE SEQUENCE</scope>
    <source>
        <strain evidence="2">02402/16</strain>
        <tissue evidence="2">Leaf</tissue>
    </source>
</reference>